<feature type="transmembrane region" description="Helical" evidence="6">
    <location>
        <begin position="78"/>
        <end position="100"/>
    </location>
</feature>
<evidence type="ECO:0000313" key="8">
    <source>
        <dbReference type="Proteomes" id="UP000325081"/>
    </source>
</evidence>
<dbReference type="InterPro" id="IPR018499">
    <property type="entry name" value="Tetraspanin/Peripherin"/>
</dbReference>
<evidence type="ECO:0000256" key="3">
    <source>
        <dbReference type="ARBA" id="ARBA00022692"/>
    </source>
</evidence>
<evidence type="ECO:0000256" key="2">
    <source>
        <dbReference type="ARBA" id="ARBA00006840"/>
    </source>
</evidence>
<name>A0A5A7PQG5_STRAF</name>
<feature type="transmembrane region" description="Helical" evidence="6">
    <location>
        <begin position="43"/>
        <end position="66"/>
    </location>
</feature>
<organism evidence="7 8">
    <name type="scientific">Striga asiatica</name>
    <name type="common">Asiatic witchweed</name>
    <name type="synonym">Buchnera asiatica</name>
    <dbReference type="NCBI Taxonomy" id="4170"/>
    <lineage>
        <taxon>Eukaryota</taxon>
        <taxon>Viridiplantae</taxon>
        <taxon>Streptophyta</taxon>
        <taxon>Embryophyta</taxon>
        <taxon>Tracheophyta</taxon>
        <taxon>Spermatophyta</taxon>
        <taxon>Magnoliopsida</taxon>
        <taxon>eudicotyledons</taxon>
        <taxon>Gunneridae</taxon>
        <taxon>Pentapetalae</taxon>
        <taxon>asterids</taxon>
        <taxon>lamiids</taxon>
        <taxon>Lamiales</taxon>
        <taxon>Orobanchaceae</taxon>
        <taxon>Buchnereae</taxon>
        <taxon>Striga</taxon>
    </lineage>
</organism>
<evidence type="ECO:0000256" key="5">
    <source>
        <dbReference type="ARBA" id="ARBA00023136"/>
    </source>
</evidence>
<protein>
    <submittedName>
        <fullName evidence="7">Tetraspanin-3</fullName>
    </submittedName>
</protein>
<comment type="caution">
    <text evidence="7">The sequence shown here is derived from an EMBL/GenBank/DDBJ whole genome shotgun (WGS) entry which is preliminary data.</text>
</comment>
<feature type="transmembrane region" description="Helical" evidence="6">
    <location>
        <begin position="12"/>
        <end position="31"/>
    </location>
</feature>
<feature type="transmembrane region" description="Helical" evidence="6">
    <location>
        <begin position="238"/>
        <end position="259"/>
    </location>
</feature>
<accession>A0A5A7PQG5</accession>
<evidence type="ECO:0000313" key="7">
    <source>
        <dbReference type="EMBL" id="GER34841.1"/>
    </source>
</evidence>
<dbReference type="PANTHER" id="PTHR32191">
    <property type="entry name" value="TETRASPANIN-8-RELATED"/>
    <property type="match status" value="1"/>
</dbReference>
<dbReference type="GO" id="GO:0009734">
    <property type="term" value="P:auxin-activated signaling pathway"/>
    <property type="evidence" value="ECO:0007669"/>
    <property type="project" value="InterPro"/>
</dbReference>
<dbReference type="GO" id="GO:0016020">
    <property type="term" value="C:membrane"/>
    <property type="evidence" value="ECO:0007669"/>
    <property type="project" value="UniProtKB-SubCell"/>
</dbReference>
<keyword evidence="4 6" id="KW-1133">Transmembrane helix</keyword>
<comment type="similarity">
    <text evidence="2">Belongs to the tetraspanin (TM4SF) family.</text>
</comment>
<dbReference type="AlphaFoldDB" id="A0A5A7PQG5"/>
<reference evidence="8" key="1">
    <citation type="journal article" date="2019" name="Curr. Biol.">
        <title>Genome Sequence of Striga asiatica Provides Insight into the Evolution of Plant Parasitism.</title>
        <authorList>
            <person name="Yoshida S."/>
            <person name="Kim S."/>
            <person name="Wafula E.K."/>
            <person name="Tanskanen J."/>
            <person name="Kim Y.M."/>
            <person name="Honaas L."/>
            <person name="Yang Z."/>
            <person name="Spallek T."/>
            <person name="Conn C.E."/>
            <person name="Ichihashi Y."/>
            <person name="Cheong K."/>
            <person name="Cui S."/>
            <person name="Der J.P."/>
            <person name="Gundlach H."/>
            <person name="Jiao Y."/>
            <person name="Hori C."/>
            <person name="Ishida J.K."/>
            <person name="Kasahara H."/>
            <person name="Kiba T."/>
            <person name="Kim M.S."/>
            <person name="Koo N."/>
            <person name="Laohavisit A."/>
            <person name="Lee Y.H."/>
            <person name="Lumba S."/>
            <person name="McCourt P."/>
            <person name="Mortimer J.C."/>
            <person name="Mutuku J.M."/>
            <person name="Nomura T."/>
            <person name="Sasaki-Sekimoto Y."/>
            <person name="Seto Y."/>
            <person name="Wang Y."/>
            <person name="Wakatake T."/>
            <person name="Sakakibara H."/>
            <person name="Demura T."/>
            <person name="Yamaguchi S."/>
            <person name="Yoneyama K."/>
            <person name="Manabe R.I."/>
            <person name="Nelson D.C."/>
            <person name="Schulman A.H."/>
            <person name="Timko M.P."/>
            <person name="dePamphilis C.W."/>
            <person name="Choi D."/>
            <person name="Shirasu K."/>
        </authorList>
    </citation>
    <scope>NUCLEOTIDE SEQUENCE [LARGE SCALE GENOMIC DNA]</scope>
    <source>
        <strain evidence="8">cv. UVA1</strain>
    </source>
</reference>
<comment type="subcellular location">
    <subcellularLocation>
        <location evidence="1">Membrane</location>
        <topology evidence="1">Multi-pass membrane protein</topology>
    </subcellularLocation>
</comment>
<dbReference type="PRINTS" id="PR00259">
    <property type="entry name" value="TMFOUR"/>
</dbReference>
<evidence type="ECO:0000256" key="1">
    <source>
        <dbReference type="ARBA" id="ARBA00004141"/>
    </source>
</evidence>
<keyword evidence="5 6" id="KW-0472">Membrane</keyword>
<dbReference type="Proteomes" id="UP000325081">
    <property type="component" value="Unassembled WGS sequence"/>
</dbReference>
<dbReference type="InterPro" id="IPR044991">
    <property type="entry name" value="TET_plant"/>
</dbReference>
<evidence type="ECO:0000256" key="4">
    <source>
        <dbReference type="ARBA" id="ARBA00022989"/>
    </source>
</evidence>
<evidence type="ECO:0000256" key="6">
    <source>
        <dbReference type="SAM" id="Phobius"/>
    </source>
</evidence>
<proteinExistence type="inferred from homology"/>
<dbReference type="Pfam" id="PF00335">
    <property type="entry name" value="Tetraspanin"/>
    <property type="match status" value="1"/>
</dbReference>
<gene>
    <name evidence="7" type="ORF">STAS_11093</name>
</gene>
<dbReference type="EMBL" id="BKCP01004960">
    <property type="protein sequence ID" value="GER34841.1"/>
    <property type="molecule type" value="Genomic_DNA"/>
</dbReference>
<dbReference type="OrthoDB" id="1881997at2759"/>
<keyword evidence="8" id="KW-1185">Reference proteome</keyword>
<keyword evidence="3 6" id="KW-0812">Transmembrane</keyword>
<sequence length="285" mass="31205">MGTTTSNHLIGFLNFLTFLLSIPIISAGIWLSSRASTAADGCVGLLQWPLILVGAAIMAVSLAGFVGACYRNTFLMYLYLWAMFFVVAALVGFTVFAYSVTATGSGRAIMGRVYMDYSLQDYAGTWLAGRVAGPGYWGRIEACVRGSGACQRLGLGEPAHVFYLRRLSPIQSGCCKPPTSCGYTYVNETFWAEEVGPTGPDPDCLRWSNEQEQLCYECGSCKAGVVASFEKSWRKVSIINVVVSIILVLVYVIACAAFRHNRQLDNDESYGHARMVKARPGWLRF</sequence>